<accession>A0A8X6G7I9</accession>
<sequence>MTSLVPADFKQHSHLVVAFITCSLKSRKHFHLLWVEGYFCKMYLNSYKKSKSASNYMKREPGVESNYVQSL</sequence>
<dbReference type="Proteomes" id="UP000887116">
    <property type="component" value="Unassembled WGS sequence"/>
</dbReference>
<dbReference type="EMBL" id="BMAO01004642">
    <property type="protein sequence ID" value="GFQ96059.1"/>
    <property type="molecule type" value="Genomic_DNA"/>
</dbReference>
<keyword evidence="2" id="KW-1185">Reference proteome</keyword>
<reference evidence="1" key="1">
    <citation type="submission" date="2020-07" db="EMBL/GenBank/DDBJ databases">
        <title>Multicomponent nature underlies the extraordinary mechanical properties of spider dragline silk.</title>
        <authorList>
            <person name="Kono N."/>
            <person name="Nakamura H."/>
            <person name="Mori M."/>
            <person name="Yoshida Y."/>
            <person name="Ohtoshi R."/>
            <person name="Malay A.D."/>
            <person name="Moran D.A.P."/>
            <person name="Tomita M."/>
            <person name="Numata K."/>
            <person name="Arakawa K."/>
        </authorList>
    </citation>
    <scope>NUCLEOTIDE SEQUENCE</scope>
</reference>
<protein>
    <submittedName>
        <fullName evidence="1">Uncharacterized protein</fullName>
    </submittedName>
</protein>
<gene>
    <name evidence="1" type="ORF">TNCT_408591</name>
</gene>
<organism evidence="1 2">
    <name type="scientific">Trichonephila clavata</name>
    <name type="common">Joro spider</name>
    <name type="synonym">Nephila clavata</name>
    <dbReference type="NCBI Taxonomy" id="2740835"/>
    <lineage>
        <taxon>Eukaryota</taxon>
        <taxon>Metazoa</taxon>
        <taxon>Ecdysozoa</taxon>
        <taxon>Arthropoda</taxon>
        <taxon>Chelicerata</taxon>
        <taxon>Arachnida</taxon>
        <taxon>Araneae</taxon>
        <taxon>Araneomorphae</taxon>
        <taxon>Entelegynae</taxon>
        <taxon>Araneoidea</taxon>
        <taxon>Nephilidae</taxon>
        <taxon>Trichonephila</taxon>
    </lineage>
</organism>
<evidence type="ECO:0000313" key="1">
    <source>
        <dbReference type="EMBL" id="GFQ96059.1"/>
    </source>
</evidence>
<name>A0A8X6G7I9_TRICU</name>
<dbReference type="AlphaFoldDB" id="A0A8X6G7I9"/>
<evidence type="ECO:0000313" key="2">
    <source>
        <dbReference type="Proteomes" id="UP000887116"/>
    </source>
</evidence>
<proteinExistence type="predicted"/>
<comment type="caution">
    <text evidence="1">The sequence shown here is derived from an EMBL/GenBank/DDBJ whole genome shotgun (WGS) entry which is preliminary data.</text>
</comment>